<dbReference type="EMBL" id="JADKGK010000024">
    <property type="protein sequence ID" value="MBL0005053.1"/>
    <property type="molecule type" value="Genomic_DNA"/>
</dbReference>
<comment type="caution">
    <text evidence="6">The sequence shown here is derived from an EMBL/GenBank/DDBJ whole genome shotgun (WGS) entry which is preliminary data.</text>
</comment>
<dbReference type="InterPro" id="IPR001296">
    <property type="entry name" value="Glyco_trans_1"/>
</dbReference>
<sequence>MTDGRHRVALVTSSFHPHVGGVEEHVRQVALALRAQGHDVVVWTVDRGEHLGVQTVDGVLVRYLPTPLPSATPTGVARFARVAPAAWHAWREALRADRPQVLHVHCFGPNGVYAAALARTTRIPLVVTSHGETTADDHDAYGRSWLLRTTLTRAVRRAVCTTAPSQAVLADLRERFGLEGGSVVPNAVSDAASLGSDSPMAVVEATADTSPVIVAVGRLERNKGFDLLVQALPSIRAQVPAARLRLGGAGSQEAALAAQAEGLGLASVVTLLGQLTPSQVAAELAAADVVVVPSRQEAFGIVLLEAWRAGTALVAPNHGGPAEVVRDGTDGLLVDPTDGPALATAIVRVLNDPGYAERLAAAGRARLADYTWPAVARAYAQVYAATGTSAP</sequence>
<dbReference type="Pfam" id="PF00534">
    <property type="entry name" value="Glycos_transf_1"/>
    <property type="match status" value="1"/>
</dbReference>
<feature type="domain" description="Glycosyl transferase family 1" evidence="4">
    <location>
        <begin position="206"/>
        <end position="365"/>
    </location>
</feature>
<dbReference type="Pfam" id="PF13439">
    <property type="entry name" value="Glyco_transf_4"/>
    <property type="match status" value="1"/>
</dbReference>
<name>A0A9D7XVJ9_9MICO</name>
<dbReference type="GO" id="GO:0016758">
    <property type="term" value="F:hexosyltransferase activity"/>
    <property type="evidence" value="ECO:0007669"/>
    <property type="project" value="TreeGrafter"/>
</dbReference>
<dbReference type="InterPro" id="IPR050194">
    <property type="entry name" value="Glycosyltransferase_grp1"/>
</dbReference>
<evidence type="ECO:0000256" key="1">
    <source>
        <dbReference type="ARBA" id="ARBA00021292"/>
    </source>
</evidence>
<keyword evidence="3" id="KW-0808">Transferase</keyword>
<evidence type="ECO:0000313" key="6">
    <source>
        <dbReference type="EMBL" id="MBL0005053.1"/>
    </source>
</evidence>
<evidence type="ECO:0000259" key="4">
    <source>
        <dbReference type="Pfam" id="PF00534"/>
    </source>
</evidence>
<dbReference type="SUPFAM" id="SSF53756">
    <property type="entry name" value="UDP-Glycosyltransferase/glycogen phosphorylase"/>
    <property type="match status" value="1"/>
</dbReference>
<evidence type="ECO:0000256" key="3">
    <source>
        <dbReference type="ARBA" id="ARBA00022679"/>
    </source>
</evidence>
<dbReference type="AlphaFoldDB" id="A0A9D7XVJ9"/>
<evidence type="ECO:0000256" key="2">
    <source>
        <dbReference type="ARBA" id="ARBA00022676"/>
    </source>
</evidence>
<protein>
    <recommendedName>
        <fullName evidence="1">D-inositol 3-phosphate glycosyltransferase</fullName>
    </recommendedName>
</protein>
<dbReference type="InterPro" id="IPR028098">
    <property type="entry name" value="Glyco_trans_4-like_N"/>
</dbReference>
<feature type="domain" description="Glycosyltransferase subfamily 4-like N-terminal" evidence="5">
    <location>
        <begin position="19"/>
        <end position="189"/>
    </location>
</feature>
<dbReference type="CDD" id="cd03801">
    <property type="entry name" value="GT4_PimA-like"/>
    <property type="match status" value="1"/>
</dbReference>
<dbReference type="Proteomes" id="UP000886632">
    <property type="component" value="Unassembled WGS sequence"/>
</dbReference>
<dbReference type="Gene3D" id="3.40.50.2000">
    <property type="entry name" value="Glycogen Phosphorylase B"/>
    <property type="match status" value="2"/>
</dbReference>
<proteinExistence type="predicted"/>
<evidence type="ECO:0000313" key="7">
    <source>
        <dbReference type="Proteomes" id="UP000886632"/>
    </source>
</evidence>
<dbReference type="GO" id="GO:1901137">
    <property type="term" value="P:carbohydrate derivative biosynthetic process"/>
    <property type="evidence" value="ECO:0007669"/>
    <property type="project" value="UniProtKB-ARBA"/>
</dbReference>
<accession>A0A9D7XVJ9</accession>
<keyword evidence="2" id="KW-0328">Glycosyltransferase</keyword>
<dbReference type="PANTHER" id="PTHR45947">
    <property type="entry name" value="SULFOQUINOVOSYL TRANSFERASE SQD2"/>
    <property type="match status" value="1"/>
</dbReference>
<gene>
    <name evidence="6" type="ORF">IPP00_14120</name>
</gene>
<reference evidence="6" key="1">
    <citation type="submission" date="2020-10" db="EMBL/GenBank/DDBJ databases">
        <title>Connecting structure to function with the recovery of over 1000 high-quality activated sludge metagenome-assembled genomes encoding full-length rRNA genes using long-read sequencing.</title>
        <authorList>
            <person name="Singleton C.M."/>
            <person name="Petriglieri F."/>
            <person name="Kristensen J.M."/>
            <person name="Kirkegaard R.H."/>
            <person name="Michaelsen T.Y."/>
            <person name="Andersen M.H."/>
            <person name="Karst S.M."/>
            <person name="Dueholm M.S."/>
            <person name="Nielsen P.H."/>
            <person name="Albertsen M."/>
        </authorList>
    </citation>
    <scope>NUCLEOTIDE SEQUENCE</scope>
    <source>
        <strain evidence="6">Ribe_18-Q3-R11-54_MAXAC.001</strain>
    </source>
</reference>
<dbReference type="PANTHER" id="PTHR45947:SF3">
    <property type="entry name" value="SULFOQUINOVOSYL TRANSFERASE SQD2"/>
    <property type="match status" value="1"/>
</dbReference>
<organism evidence="6 7">
    <name type="scientific">Candidatus Phosphoribacter hodrii</name>
    <dbReference type="NCBI Taxonomy" id="2953743"/>
    <lineage>
        <taxon>Bacteria</taxon>
        <taxon>Bacillati</taxon>
        <taxon>Actinomycetota</taxon>
        <taxon>Actinomycetes</taxon>
        <taxon>Micrococcales</taxon>
        <taxon>Dermatophilaceae</taxon>
        <taxon>Candidatus Phosphoribacter</taxon>
    </lineage>
</organism>
<evidence type="ECO:0000259" key="5">
    <source>
        <dbReference type="Pfam" id="PF13439"/>
    </source>
</evidence>